<evidence type="ECO:0000259" key="1">
    <source>
        <dbReference type="Pfam" id="PF14683"/>
    </source>
</evidence>
<dbReference type="Gene3D" id="2.70.98.10">
    <property type="match status" value="1"/>
</dbReference>
<comment type="caution">
    <text evidence="3">The sequence shown here is derived from an EMBL/GenBank/DDBJ whole genome shotgun (WGS) entry which is preliminary data.</text>
</comment>
<evidence type="ECO:0000259" key="2">
    <source>
        <dbReference type="Pfam" id="PF14686"/>
    </source>
</evidence>
<feature type="domain" description="Rhamnogalacturonan lyase" evidence="2">
    <location>
        <begin position="103"/>
        <end position="145"/>
    </location>
</feature>
<dbReference type="Proteomes" id="UP000265515">
    <property type="component" value="Unassembled WGS sequence"/>
</dbReference>
<dbReference type="GO" id="GO:0030246">
    <property type="term" value="F:carbohydrate binding"/>
    <property type="evidence" value="ECO:0007669"/>
    <property type="project" value="InterPro"/>
</dbReference>
<dbReference type="Pfam" id="PF14683">
    <property type="entry name" value="CBM-like"/>
    <property type="match status" value="1"/>
</dbReference>
<dbReference type="OrthoDB" id="2130367at2759"/>
<feature type="domain" description="Rhamnogalacturonan lyase" evidence="1">
    <location>
        <begin position="163"/>
        <end position="240"/>
    </location>
</feature>
<dbReference type="PANTHER" id="PTHR32018:SF1">
    <property type="entry name" value="RHAMNOGALACTURONAN ENDOLYASE"/>
    <property type="match status" value="1"/>
</dbReference>
<dbReference type="PANTHER" id="PTHR32018">
    <property type="entry name" value="RHAMNOGALACTURONATE LYASE FAMILY PROTEIN"/>
    <property type="match status" value="1"/>
</dbReference>
<dbReference type="SUPFAM" id="SSF49785">
    <property type="entry name" value="Galactose-binding domain-like"/>
    <property type="match status" value="1"/>
</dbReference>
<dbReference type="InterPro" id="IPR008979">
    <property type="entry name" value="Galactose-bd-like_sf"/>
</dbReference>
<dbReference type="SUPFAM" id="SSF74650">
    <property type="entry name" value="Galactose mutarotase-like"/>
    <property type="match status" value="1"/>
</dbReference>
<sequence>MALVVAATGGSLLTNPVNPDFKNEYDHKYHYSANIKDMIVHGWVAPSADPAVGIWMISPSRIEHMGGGPEKQDLTVQVGPILLNMLHSGHYGTPVVFVAADQIEGDGHFLIPNVRPGSYYLFSYVGGVVGDHVLQQKVAVGSEGDKNVDVGTKVVRPPRKGPTIWSIGVPNRSFGEFFVPVLNPRSPWPYPNTGPDRWRNYGAWLTYKESYPESDPVFDIGSSDFSRDWYFVQCLRPRPHRTVIHELNFYVMDKCPFNAVIGLGWLKAHCLRTTWADNQFVVRDANKT</sequence>
<gene>
    <name evidence="3" type="ORF">CBR_g27981</name>
</gene>
<protein>
    <recommendedName>
        <fullName evidence="5">Rhamnogalacturonan lyase domain-containing protein</fullName>
    </recommendedName>
</protein>
<dbReference type="Pfam" id="PF14686">
    <property type="entry name" value="fn3_3"/>
    <property type="match status" value="1"/>
</dbReference>
<dbReference type="InterPro" id="IPR029411">
    <property type="entry name" value="RG-lyase_III"/>
</dbReference>
<proteinExistence type="predicted"/>
<dbReference type="GO" id="GO:0005975">
    <property type="term" value="P:carbohydrate metabolic process"/>
    <property type="evidence" value="ECO:0007669"/>
    <property type="project" value="InterPro"/>
</dbReference>
<organism evidence="3 4">
    <name type="scientific">Chara braunii</name>
    <name type="common">Braun's stonewort</name>
    <dbReference type="NCBI Taxonomy" id="69332"/>
    <lineage>
        <taxon>Eukaryota</taxon>
        <taxon>Viridiplantae</taxon>
        <taxon>Streptophyta</taxon>
        <taxon>Charophyceae</taxon>
        <taxon>Charales</taxon>
        <taxon>Characeae</taxon>
        <taxon>Chara</taxon>
    </lineage>
</organism>
<keyword evidence="4" id="KW-1185">Reference proteome</keyword>
<accession>A0A388L8X8</accession>
<dbReference type="InterPro" id="IPR029413">
    <property type="entry name" value="RG-lyase_II"/>
</dbReference>
<dbReference type="AlphaFoldDB" id="A0A388L8X8"/>
<dbReference type="InterPro" id="IPR011013">
    <property type="entry name" value="Gal_mutarotase_sf_dom"/>
</dbReference>
<dbReference type="EMBL" id="BFEA01000303">
    <property type="protein sequence ID" value="GBG78757.1"/>
    <property type="molecule type" value="Genomic_DNA"/>
</dbReference>
<name>A0A388L8X8_CHABU</name>
<evidence type="ECO:0000313" key="3">
    <source>
        <dbReference type="EMBL" id="GBG78757.1"/>
    </source>
</evidence>
<dbReference type="GO" id="GO:0003824">
    <property type="term" value="F:catalytic activity"/>
    <property type="evidence" value="ECO:0007669"/>
    <property type="project" value="InterPro"/>
</dbReference>
<dbReference type="InterPro" id="IPR051850">
    <property type="entry name" value="Polysacch_Lyase_4"/>
</dbReference>
<evidence type="ECO:0000313" key="4">
    <source>
        <dbReference type="Proteomes" id="UP000265515"/>
    </source>
</evidence>
<evidence type="ECO:0008006" key="5">
    <source>
        <dbReference type="Google" id="ProtNLM"/>
    </source>
</evidence>
<reference evidence="3 4" key="1">
    <citation type="journal article" date="2018" name="Cell">
        <title>The Chara Genome: Secondary Complexity and Implications for Plant Terrestrialization.</title>
        <authorList>
            <person name="Nishiyama T."/>
            <person name="Sakayama H."/>
            <person name="Vries J.D."/>
            <person name="Buschmann H."/>
            <person name="Saint-Marcoux D."/>
            <person name="Ullrich K.K."/>
            <person name="Haas F.B."/>
            <person name="Vanderstraeten L."/>
            <person name="Becker D."/>
            <person name="Lang D."/>
            <person name="Vosolsobe S."/>
            <person name="Rombauts S."/>
            <person name="Wilhelmsson P.K.I."/>
            <person name="Janitza P."/>
            <person name="Kern R."/>
            <person name="Heyl A."/>
            <person name="Rumpler F."/>
            <person name="Villalobos L.I.A.C."/>
            <person name="Clay J.M."/>
            <person name="Skokan R."/>
            <person name="Toyoda A."/>
            <person name="Suzuki Y."/>
            <person name="Kagoshima H."/>
            <person name="Schijlen E."/>
            <person name="Tajeshwar N."/>
            <person name="Catarino B."/>
            <person name="Hetherington A.J."/>
            <person name="Saltykova A."/>
            <person name="Bonnot C."/>
            <person name="Breuninger H."/>
            <person name="Symeonidi A."/>
            <person name="Radhakrishnan G.V."/>
            <person name="Van Nieuwerburgh F."/>
            <person name="Deforce D."/>
            <person name="Chang C."/>
            <person name="Karol K.G."/>
            <person name="Hedrich R."/>
            <person name="Ulvskov P."/>
            <person name="Glockner G."/>
            <person name="Delwiche C.F."/>
            <person name="Petrasek J."/>
            <person name="Van de Peer Y."/>
            <person name="Friml J."/>
            <person name="Beilby M."/>
            <person name="Dolan L."/>
            <person name="Kohara Y."/>
            <person name="Sugano S."/>
            <person name="Fujiyama A."/>
            <person name="Delaux P.-M."/>
            <person name="Quint M."/>
            <person name="TheiBen G."/>
            <person name="Hagemann M."/>
            <person name="Harholt J."/>
            <person name="Dunand C."/>
            <person name="Zachgo S."/>
            <person name="Langdale J."/>
            <person name="Maumus F."/>
            <person name="Straeten D.V.D."/>
            <person name="Gould S.B."/>
            <person name="Rensing S.A."/>
        </authorList>
    </citation>
    <scope>NUCLEOTIDE SEQUENCE [LARGE SCALE GENOMIC DNA]</scope>
    <source>
        <strain evidence="3 4">S276</strain>
    </source>
</reference>
<dbReference type="Gramene" id="GBG78757">
    <property type="protein sequence ID" value="GBG78757"/>
    <property type="gene ID" value="CBR_g27981"/>
</dbReference>
<dbReference type="InterPro" id="IPR014718">
    <property type="entry name" value="GH-type_carb-bd"/>
</dbReference>